<feature type="transmembrane region" description="Helical" evidence="1">
    <location>
        <begin position="48"/>
        <end position="69"/>
    </location>
</feature>
<feature type="transmembrane region" description="Helical" evidence="1">
    <location>
        <begin position="165"/>
        <end position="185"/>
    </location>
</feature>
<evidence type="ECO:0000313" key="3">
    <source>
        <dbReference type="Proteomes" id="UP000488936"/>
    </source>
</evidence>
<dbReference type="Proteomes" id="UP000488936">
    <property type="component" value="Unassembled WGS sequence"/>
</dbReference>
<evidence type="ECO:0000256" key="1">
    <source>
        <dbReference type="SAM" id="Phobius"/>
    </source>
</evidence>
<dbReference type="OrthoDB" id="9786064at2"/>
<keyword evidence="1" id="KW-0472">Membrane</keyword>
<organism evidence="2 3">
    <name type="scientific">Myroides pelagicus</name>
    <dbReference type="NCBI Taxonomy" id="270914"/>
    <lineage>
        <taxon>Bacteria</taxon>
        <taxon>Pseudomonadati</taxon>
        <taxon>Bacteroidota</taxon>
        <taxon>Flavobacteriia</taxon>
        <taxon>Flavobacteriales</taxon>
        <taxon>Flavobacteriaceae</taxon>
        <taxon>Myroides</taxon>
    </lineage>
</organism>
<proteinExistence type="predicted"/>
<reference evidence="2 3" key="1">
    <citation type="journal article" date="2006" name="Int. J. Syst. Evol. Microbiol.">
        <title>Myroides pelagicus sp. nov., isolated from seawater in Thailand.</title>
        <authorList>
            <person name="Yoon J."/>
            <person name="Maneerat S."/>
            <person name="Kawai F."/>
            <person name="Yokota A."/>
        </authorList>
    </citation>
    <scope>NUCLEOTIDE SEQUENCE [LARGE SCALE GENOMIC DNA]</scope>
    <source>
        <strain evidence="2 3">SM1T</strain>
    </source>
</reference>
<feature type="transmembrane region" description="Helical" evidence="1">
    <location>
        <begin position="191"/>
        <end position="210"/>
    </location>
</feature>
<name>A0A7K1GIE7_9FLAO</name>
<dbReference type="RefSeq" id="WP_155034613.1">
    <property type="nucleotide sequence ID" value="NZ_JAYMMG010000002.1"/>
</dbReference>
<accession>A0A7K1GIE7</accession>
<keyword evidence="3" id="KW-1185">Reference proteome</keyword>
<feature type="transmembrane region" description="Helical" evidence="1">
    <location>
        <begin position="17"/>
        <end position="36"/>
    </location>
</feature>
<gene>
    <name evidence="2" type="ORF">GJV77_01630</name>
</gene>
<feature type="transmembrane region" description="Helical" evidence="1">
    <location>
        <begin position="89"/>
        <end position="108"/>
    </location>
</feature>
<dbReference type="AlphaFoldDB" id="A0A7K1GIE7"/>
<sequence>MKGETEYNKKAIRAFKIISYILHPLIMPLLTVWLYFHYTANYFFADEINIMLIQIGIITVLLPISIYFLLSSLRLIGSTVMLSDAKDRLIPFAINIFLLIALKEYILIENNAYELNVYFWGIISSYLLLTLSLFFKIKSSVHMTMLAALTTFLTYVFFKYQVSDIIHIIIMIMLMGITGSARLYLKAHTSLEIALGTFIGIIPQLVFIVLN</sequence>
<feature type="transmembrane region" description="Helical" evidence="1">
    <location>
        <begin position="115"/>
        <end position="135"/>
    </location>
</feature>
<evidence type="ECO:0008006" key="4">
    <source>
        <dbReference type="Google" id="ProtNLM"/>
    </source>
</evidence>
<dbReference type="EMBL" id="WMJY01000002">
    <property type="protein sequence ID" value="MTH28626.1"/>
    <property type="molecule type" value="Genomic_DNA"/>
</dbReference>
<protein>
    <recommendedName>
        <fullName evidence="4">Phosphatase PAP2 family protein</fullName>
    </recommendedName>
</protein>
<comment type="caution">
    <text evidence="2">The sequence shown here is derived from an EMBL/GenBank/DDBJ whole genome shotgun (WGS) entry which is preliminary data.</text>
</comment>
<keyword evidence="1" id="KW-0812">Transmembrane</keyword>
<keyword evidence="1" id="KW-1133">Transmembrane helix</keyword>
<evidence type="ECO:0000313" key="2">
    <source>
        <dbReference type="EMBL" id="MTH28626.1"/>
    </source>
</evidence>